<dbReference type="AlphaFoldDB" id="X0T6U1"/>
<evidence type="ECO:0000256" key="4">
    <source>
        <dbReference type="ARBA" id="ARBA00022837"/>
    </source>
</evidence>
<dbReference type="PANTHER" id="PTHR12682">
    <property type="entry name" value="ARCHEASE"/>
    <property type="match status" value="1"/>
</dbReference>
<keyword evidence="4" id="KW-0106">Calcium</keyword>
<proteinExistence type="inferred from homology"/>
<dbReference type="InterPro" id="IPR023572">
    <property type="entry name" value="Archease_dom"/>
</dbReference>
<gene>
    <name evidence="6" type="ORF">S01H1_29273</name>
</gene>
<feature type="non-terminal residue" evidence="6">
    <location>
        <position position="139"/>
    </location>
</feature>
<dbReference type="SUPFAM" id="SSF69819">
    <property type="entry name" value="MTH1598-like"/>
    <property type="match status" value="1"/>
</dbReference>
<evidence type="ECO:0000259" key="5">
    <source>
        <dbReference type="Pfam" id="PF01951"/>
    </source>
</evidence>
<keyword evidence="3" id="KW-0479">Metal-binding</keyword>
<dbReference type="GO" id="GO:0008033">
    <property type="term" value="P:tRNA processing"/>
    <property type="evidence" value="ECO:0007669"/>
    <property type="project" value="UniProtKB-KW"/>
</dbReference>
<dbReference type="InterPro" id="IPR036820">
    <property type="entry name" value="Archease_dom_sf"/>
</dbReference>
<evidence type="ECO:0000313" key="6">
    <source>
        <dbReference type="EMBL" id="GAF88924.1"/>
    </source>
</evidence>
<protein>
    <recommendedName>
        <fullName evidence="5">Archease domain-containing protein</fullName>
    </recommendedName>
</protein>
<evidence type="ECO:0000256" key="1">
    <source>
        <dbReference type="ARBA" id="ARBA00007963"/>
    </source>
</evidence>
<evidence type="ECO:0000256" key="3">
    <source>
        <dbReference type="ARBA" id="ARBA00022723"/>
    </source>
</evidence>
<feature type="domain" description="Archease" evidence="5">
    <location>
        <begin position="8"/>
        <end position="134"/>
    </location>
</feature>
<evidence type="ECO:0000256" key="2">
    <source>
        <dbReference type="ARBA" id="ARBA00022694"/>
    </source>
</evidence>
<dbReference type="InterPro" id="IPR002804">
    <property type="entry name" value="Archease"/>
</dbReference>
<accession>X0T6U1</accession>
<dbReference type="EMBL" id="BARS01017940">
    <property type="protein sequence ID" value="GAF88924.1"/>
    <property type="molecule type" value="Genomic_DNA"/>
</dbReference>
<name>X0T6U1_9ZZZZ</name>
<comment type="caution">
    <text evidence="6">The sequence shown here is derived from an EMBL/GenBank/DDBJ whole genome shotgun (WGS) entry which is preliminary data.</text>
</comment>
<comment type="similarity">
    <text evidence="1">Belongs to the archease family.</text>
</comment>
<keyword evidence="2" id="KW-0819">tRNA processing</keyword>
<dbReference type="Pfam" id="PF01951">
    <property type="entry name" value="Archease"/>
    <property type="match status" value="1"/>
</dbReference>
<dbReference type="PANTHER" id="PTHR12682:SF11">
    <property type="entry name" value="PROTEIN ARCHEASE"/>
    <property type="match status" value="1"/>
</dbReference>
<dbReference type="GO" id="GO:0046872">
    <property type="term" value="F:metal ion binding"/>
    <property type="evidence" value="ECO:0007669"/>
    <property type="project" value="UniProtKB-KW"/>
</dbReference>
<sequence>MKREIAGFREIEHTADWELEVWAPDILELLKEAALGMFTLSGAQLSDRPRLTREFEVAAVDPEGLLVSFLSELLYYAEGDGLGFDQFELSLDGEKLWVQARGAPFVSLDKEIKAVTYHNLEVRNEPGGLLVRIVKGEFC</sequence>
<reference evidence="6" key="1">
    <citation type="journal article" date="2014" name="Front. Microbiol.">
        <title>High frequency of phylogenetically diverse reductive dehalogenase-homologous genes in deep subseafloor sedimentary metagenomes.</title>
        <authorList>
            <person name="Kawai M."/>
            <person name="Futagami T."/>
            <person name="Toyoda A."/>
            <person name="Takaki Y."/>
            <person name="Nishi S."/>
            <person name="Hori S."/>
            <person name="Arai W."/>
            <person name="Tsubouchi T."/>
            <person name="Morono Y."/>
            <person name="Uchiyama I."/>
            <person name="Ito T."/>
            <person name="Fujiyama A."/>
            <person name="Inagaki F."/>
            <person name="Takami H."/>
        </authorList>
    </citation>
    <scope>NUCLEOTIDE SEQUENCE</scope>
    <source>
        <strain evidence="6">Expedition CK06-06</strain>
    </source>
</reference>
<organism evidence="6">
    <name type="scientific">marine sediment metagenome</name>
    <dbReference type="NCBI Taxonomy" id="412755"/>
    <lineage>
        <taxon>unclassified sequences</taxon>
        <taxon>metagenomes</taxon>
        <taxon>ecological metagenomes</taxon>
    </lineage>
</organism>
<dbReference type="Gene3D" id="3.55.10.10">
    <property type="entry name" value="Archease domain"/>
    <property type="match status" value="1"/>
</dbReference>